<name>A0A840GEU6_RHOTE</name>
<protein>
    <submittedName>
        <fullName evidence="2">Putative nucleic acid-binding protein</fullName>
    </submittedName>
</protein>
<dbReference type="Proteomes" id="UP000587070">
    <property type="component" value="Unassembled WGS sequence"/>
</dbReference>
<keyword evidence="3" id="KW-1185">Reference proteome</keyword>
<organism evidence="2 3">
    <name type="scientific">Rhodocyclus tenuis</name>
    <name type="common">Rhodospirillum tenue</name>
    <dbReference type="NCBI Taxonomy" id="1066"/>
    <lineage>
        <taxon>Bacteria</taxon>
        <taxon>Pseudomonadati</taxon>
        <taxon>Pseudomonadota</taxon>
        <taxon>Betaproteobacteria</taxon>
        <taxon>Rhodocyclales</taxon>
        <taxon>Rhodocyclaceae</taxon>
        <taxon>Rhodocyclus</taxon>
    </lineage>
</organism>
<evidence type="ECO:0000313" key="3">
    <source>
        <dbReference type="Proteomes" id="UP000587070"/>
    </source>
</evidence>
<gene>
    <name evidence="2" type="ORF">GGD90_003562</name>
</gene>
<accession>A0A840GEU6</accession>
<sequence length="374" mass="41813">MKYGAITLDTSIFDQQGLKLDRGLLKTLEQFNGKPIGLVLSEVVLREVHKHLSKKVGETRAQIERAFHQSAEYLPIAPAKLKEARSNIIPSDSDQDISREKIESFVEGTGAQIIKADDYVDISNLIKRYFQSIPPFAESGKKKNEFPDAIALVSLEAFAEKNKFKLLAVSADGDWVDFGKQSEWIDVIGDLAEGIAEFQPQEAAFNFCEKLGDKLLRGEATNISSSIDSFLSTAVSEIDAYPDADSAFFWDADFIEIEFIDFELLEDEEGRPRLSPVQFQDEEISIALSVRIRGTASCDFSLSVHDSIDKDSVSMGTATKNVEFDFESELLLSATGDFEGDIDEIDVDSIELLSSPRYIEFGSLEPDWWRDQDE</sequence>
<evidence type="ECO:0000259" key="1">
    <source>
        <dbReference type="Pfam" id="PF16289"/>
    </source>
</evidence>
<dbReference type="InterPro" id="IPR032557">
    <property type="entry name" value="DUF4935"/>
</dbReference>
<feature type="domain" description="DUF4935" evidence="1">
    <location>
        <begin position="6"/>
        <end position="175"/>
    </location>
</feature>
<proteinExistence type="predicted"/>
<dbReference type="EMBL" id="JACIGE010000021">
    <property type="protein sequence ID" value="MBB4249158.1"/>
    <property type="molecule type" value="Genomic_DNA"/>
</dbReference>
<evidence type="ECO:0000313" key="2">
    <source>
        <dbReference type="EMBL" id="MBB4249158.1"/>
    </source>
</evidence>
<dbReference type="AlphaFoldDB" id="A0A840GEU6"/>
<comment type="caution">
    <text evidence="2">The sequence shown here is derived from an EMBL/GenBank/DDBJ whole genome shotgun (WGS) entry which is preliminary data.</text>
</comment>
<dbReference type="Pfam" id="PF16289">
    <property type="entry name" value="PIN_12"/>
    <property type="match status" value="1"/>
</dbReference>
<reference evidence="2 3" key="1">
    <citation type="submission" date="2020-08" db="EMBL/GenBank/DDBJ databases">
        <title>Genome sequencing of Purple Non-Sulfur Bacteria from various extreme environments.</title>
        <authorList>
            <person name="Mayer M."/>
        </authorList>
    </citation>
    <scope>NUCLEOTIDE SEQUENCE [LARGE SCALE GENOMIC DNA]</scope>
    <source>
        <strain evidence="2 3">2761</strain>
    </source>
</reference>
<dbReference type="RefSeq" id="WP_153116829.1">
    <property type="nucleotide sequence ID" value="NZ_JACIGE010000021.1"/>
</dbReference>
<dbReference type="OrthoDB" id="9766796at2"/>